<protein>
    <submittedName>
        <fullName evidence="1">Protein yiaF</fullName>
    </submittedName>
</protein>
<dbReference type="EMBL" id="UGXT01000002">
    <property type="protein sequence ID" value="SUH38115.1"/>
    <property type="molecule type" value="Genomic_DNA"/>
</dbReference>
<evidence type="ECO:0000313" key="1">
    <source>
        <dbReference type="EMBL" id="SUH38115.1"/>
    </source>
</evidence>
<organism evidence="1 2">
    <name type="scientific">Salmonella enterica I</name>
    <dbReference type="NCBI Taxonomy" id="59201"/>
    <lineage>
        <taxon>Bacteria</taxon>
        <taxon>Pseudomonadati</taxon>
        <taxon>Pseudomonadota</taxon>
        <taxon>Gammaproteobacteria</taxon>
        <taxon>Enterobacterales</taxon>
        <taxon>Enterobacteriaceae</taxon>
        <taxon>Salmonella</taxon>
    </lineage>
</organism>
<sequence length="44" mass="4882">MANTSWMRSFTQRWGKYVIVPLVIAMLTGCEGKAIVHDGLSLSI</sequence>
<dbReference type="Proteomes" id="UP000254712">
    <property type="component" value="Unassembled WGS sequence"/>
</dbReference>
<name>A0A379WVH5_SALET</name>
<accession>A0A379WVH5</accession>
<reference evidence="1 2" key="1">
    <citation type="submission" date="2018-06" db="EMBL/GenBank/DDBJ databases">
        <authorList>
            <consortium name="Pathogen Informatics"/>
            <person name="Doyle S."/>
        </authorList>
    </citation>
    <scope>NUCLEOTIDE SEQUENCE [LARGE SCALE GENOMIC DNA]</scope>
    <source>
        <strain evidence="1 2">NCTC8261</strain>
    </source>
</reference>
<gene>
    <name evidence="1" type="ORF">NCTC8261_04435</name>
</gene>
<dbReference type="AlphaFoldDB" id="A0A379WVH5"/>
<evidence type="ECO:0000313" key="2">
    <source>
        <dbReference type="Proteomes" id="UP000254712"/>
    </source>
</evidence>
<proteinExistence type="predicted"/>